<dbReference type="Proteomes" id="UP001230220">
    <property type="component" value="Unassembled WGS sequence"/>
</dbReference>
<organism evidence="5 6">
    <name type="scientific">Breznakia pachnodae</name>
    <dbReference type="NCBI Taxonomy" id="265178"/>
    <lineage>
        <taxon>Bacteria</taxon>
        <taxon>Bacillati</taxon>
        <taxon>Bacillota</taxon>
        <taxon>Erysipelotrichia</taxon>
        <taxon>Erysipelotrichales</taxon>
        <taxon>Erysipelotrichaceae</taxon>
        <taxon>Breznakia</taxon>
    </lineage>
</organism>
<evidence type="ECO:0000313" key="5">
    <source>
        <dbReference type="EMBL" id="MDQ0362636.1"/>
    </source>
</evidence>
<dbReference type="PROSITE" id="PS01124">
    <property type="entry name" value="HTH_ARAC_FAMILY_2"/>
    <property type="match status" value="1"/>
</dbReference>
<keyword evidence="2" id="KW-0238">DNA-binding</keyword>
<name>A0ABU0E737_9FIRM</name>
<dbReference type="InterPro" id="IPR018060">
    <property type="entry name" value="HTH_AraC"/>
</dbReference>
<reference evidence="5 6" key="1">
    <citation type="submission" date="2023-07" db="EMBL/GenBank/DDBJ databases">
        <title>Genomic Encyclopedia of Type Strains, Phase IV (KMG-IV): sequencing the most valuable type-strain genomes for metagenomic binning, comparative biology and taxonomic classification.</title>
        <authorList>
            <person name="Goeker M."/>
        </authorList>
    </citation>
    <scope>NUCLEOTIDE SEQUENCE [LARGE SCALE GENOMIC DNA]</scope>
    <source>
        <strain evidence="5 6">DSM 16784</strain>
    </source>
</reference>
<evidence type="ECO:0000256" key="3">
    <source>
        <dbReference type="ARBA" id="ARBA00023163"/>
    </source>
</evidence>
<dbReference type="InterPro" id="IPR010499">
    <property type="entry name" value="AraC_E-bd"/>
</dbReference>
<dbReference type="InterPro" id="IPR011256">
    <property type="entry name" value="Reg_factor_effector_dom_sf"/>
</dbReference>
<dbReference type="InterPro" id="IPR020449">
    <property type="entry name" value="Tscrpt_reg_AraC-type_HTH"/>
</dbReference>
<dbReference type="Gene3D" id="3.20.80.10">
    <property type="entry name" value="Regulatory factor, effector binding domain"/>
    <property type="match status" value="1"/>
</dbReference>
<dbReference type="InterPro" id="IPR029441">
    <property type="entry name" value="Cass2"/>
</dbReference>
<dbReference type="InterPro" id="IPR050959">
    <property type="entry name" value="MarA-like"/>
</dbReference>
<dbReference type="Gene3D" id="1.10.10.60">
    <property type="entry name" value="Homeodomain-like"/>
    <property type="match status" value="2"/>
</dbReference>
<gene>
    <name evidence="5" type="ORF">J2S15_003390</name>
</gene>
<proteinExistence type="predicted"/>
<evidence type="ECO:0000259" key="4">
    <source>
        <dbReference type="PROSITE" id="PS01124"/>
    </source>
</evidence>
<dbReference type="Pfam" id="PF14526">
    <property type="entry name" value="Cass2"/>
    <property type="match status" value="1"/>
</dbReference>
<dbReference type="SUPFAM" id="SSF55136">
    <property type="entry name" value="Probable bacterial effector-binding domain"/>
    <property type="match status" value="1"/>
</dbReference>
<dbReference type="InterPro" id="IPR018062">
    <property type="entry name" value="HTH_AraC-typ_CS"/>
</dbReference>
<dbReference type="Pfam" id="PF12833">
    <property type="entry name" value="HTH_18"/>
    <property type="match status" value="1"/>
</dbReference>
<accession>A0ABU0E737</accession>
<evidence type="ECO:0000313" key="6">
    <source>
        <dbReference type="Proteomes" id="UP001230220"/>
    </source>
</evidence>
<evidence type="ECO:0000256" key="1">
    <source>
        <dbReference type="ARBA" id="ARBA00023015"/>
    </source>
</evidence>
<dbReference type="EMBL" id="JAUSUR010000007">
    <property type="protein sequence ID" value="MDQ0362636.1"/>
    <property type="molecule type" value="Genomic_DNA"/>
</dbReference>
<dbReference type="SMART" id="SM00342">
    <property type="entry name" value="HTH_ARAC"/>
    <property type="match status" value="1"/>
</dbReference>
<dbReference type="SUPFAM" id="SSF46689">
    <property type="entry name" value="Homeodomain-like"/>
    <property type="match status" value="2"/>
</dbReference>
<dbReference type="PRINTS" id="PR00032">
    <property type="entry name" value="HTHARAC"/>
</dbReference>
<comment type="caution">
    <text evidence="5">The sequence shown here is derived from an EMBL/GenBank/DDBJ whole genome shotgun (WGS) entry which is preliminary data.</text>
</comment>
<evidence type="ECO:0000256" key="2">
    <source>
        <dbReference type="ARBA" id="ARBA00023125"/>
    </source>
</evidence>
<dbReference type="InterPro" id="IPR009057">
    <property type="entry name" value="Homeodomain-like_sf"/>
</dbReference>
<dbReference type="RefSeq" id="WP_307410424.1">
    <property type="nucleotide sequence ID" value="NZ_JAUSUR010000007.1"/>
</dbReference>
<keyword evidence="6" id="KW-1185">Reference proteome</keyword>
<keyword evidence="3" id="KW-0804">Transcription</keyword>
<keyword evidence="1" id="KW-0805">Transcription regulation</keyword>
<dbReference type="PANTHER" id="PTHR47504:SF5">
    <property type="entry name" value="RIGHT ORIGIN-BINDING PROTEIN"/>
    <property type="match status" value="1"/>
</dbReference>
<feature type="domain" description="HTH araC/xylS-type" evidence="4">
    <location>
        <begin position="8"/>
        <end position="105"/>
    </location>
</feature>
<sequence length="307" mass="35035">MHAWEAIQQAVDYIETHTSEDISIEQLADTAGLSPYYFQRLFRRLIKRTVFEYIKLRRLAQATEALKDNRRILDVAIEYGFSSHANFTRMFKETYGITPEEYRSNMIPLNQMNKPDLQLTYTLIDENVPLITDGIVIEITRKKLDKVEVYHGLTAQIPISEQLPVGEATGVDNPYLLWEQFHKIKTKINGYSSDGIELGSSTFGNSDNGTFTYFVGIAVDDTTPLSDGLTSWELPASEYIVCSIEAENKIELVTFALDKAMNYLFSTWLPKHNLATQPFSAEKYYKVTEEGASMEIWVIPTTIKNSH</sequence>
<dbReference type="SMART" id="SM00871">
    <property type="entry name" value="AraC_E_bind"/>
    <property type="match status" value="1"/>
</dbReference>
<protein>
    <submittedName>
        <fullName evidence="5">AraC family transcriptional regulator</fullName>
    </submittedName>
</protein>
<dbReference type="PROSITE" id="PS00041">
    <property type="entry name" value="HTH_ARAC_FAMILY_1"/>
    <property type="match status" value="1"/>
</dbReference>
<dbReference type="PANTHER" id="PTHR47504">
    <property type="entry name" value="RIGHT ORIGIN-BINDING PROTEIN"/>
    <property type="match status" value="1"/>
</dbReference>